<keyword evidence="2" id="KW-1185">Reference proteome</keyword>
<sequence length="141" mass="16151">MKLNLSKYSFVRTSKFLGYTVVRRGIETNPNQSHDYHWMDDHGRTMSSPFAVQHSHDKEIMRLYLAIIQDTLSDVLVRQHVVQQVPIYYVSKPLFYTEASSELESTTQAEVNTLWIMHVDGSSNIRELGLGVTFKSSQGAI</sequence>
<dbReference type="EMBL" id="JARYMX010000004">
    <property type="protein sequence ID" value="KAJ9553668.1"/>
    <property type="molecule type" value="Genomic_DNA"/>
</dbReference>
<evidence type="ECO:0000313" key="1">
    <source>
        <dbReference type="EMBL" id="KAJ9553668.1"/>
    </source>
</evidence>
<comment type="caution">
    <text evidence="1">The sequence shown here is derived from an EMBL/GenBank/DDBJ whole genome shotgun (WGS) entry which is preliminary data.</text>
</comment>
<name>A0AA38TAZ2_9ASTR</name>
<organism evidence="1 2">
    <name type="scientific">Centaurea solstitialis</name>
    <name type="common">yellow star-thistle</name>
    <dbReference type="NCBI Taxonomy" id="347529"/>
    <lineage>
        <taxon>Eukaryota</taxon>
        <taxon>Viridiplantae</taxon>
        <taxon>Streptophyta</taxon>
        <taxon>Embryophyta</taxon>
        <taxon>Tracheophyta</taxon>
        <taxon>Spermatophyta</taxon>
        <taxon>Magnoliopsida</taxon>
        <taxon>eudicotyledons</taxon>
        <taxon>Gunneridae</taxon>
        <taxon>Pentapetalae</taxon>
        <taxon>asterids</taxon>
        <taxon>campanulids</taxon>
        <taxon>Asterales</taxon>
        <taxon>Asteraceae</taxon>
        <taxon>Carduoideae</taxon>
        <taxon>Cardueae</taxon>
        <taxon>Centaureinae</taxon>
        <taxon>Centaurea</taxon>
    </lineage>
</organism>
<accession>A0AA38TAZ2</accession>
<dbReference type="Proteomes" id="UP001172457">
    <property type="component" value="Chromosome 4"/>
</dbReference>
<evidence type="ECO:0000313" key="2">
    <source>
        <dbReference type="Proteomes" id="UP001172457"/>
    </source>
</evidence>
<proteinExistence type="predicted"/>
<dbReference type="AlphaFoldDB" id="A0AA38TAZ2"/>
<protein>
    <submittedName>
        <fullName evidence="1">Uncharacterized protein</fullName>
    </submittedName>
</protein>
<reference evidence="1" key="1">
    <citation type="submission" date="2023-03" db="EMBL/GenBank/DDBJ databases">
        <title>Chromosome-scale reference genome and RAD-based genetic map of yellow starthistle (Centaurea solstitialis) reveal putative structural variation and QTLs associated with invader traits.</title>
        <authorList>
            <person name="Reatini B."/>
            <person name="Cang F.A."/>
            <person name="Jiang Q."/>
            <person name="Mckibben M.T.W."/>
            <person name="Barker M.S."/>
            <person name="Rieseberg L.H."/>
            <person name="Dlugosch K.M."/>
        </authorList>
    </citation>
    <scope>NUCLEOTIDE SEQUENCE</scope>
    <source>
        <strain evidence="1">CAN-66</strain>
        <tissue evidence="1">Leaf</tissue>
    </source>
</reference>
<gene>
    <name evidence="1" type="ORF">OSB04_017713</name>
</gene>